<dbReference type="Proteomes" id="UP000324222">
    <property type="component" value="Unassembled WGS sequence"/>
</dbReference>
<gene>
    <name evidence="2" type="ORF">E2C01_076709</name>
</gene>
<feature type="chain" id="PRO_5022924522" description="Secreted protein" evidence="1">
    <location>
        <begin position="23"/>
        <end position="80"/>
    </location>
</feature>
<sequence>MRFGGLPCFFPAVLSSWSSWCAFPPLSPSSPHPTATEWKLKKSGFDKETSQTVGKINSCEASNVWRSVAVKEGREAAVTT</sequence>
<dbReference type="EMBL" id="VSRR010058776">
    <property type="protein sequence ID" value="MPC82064.1"/>
    <property type="molecule type" value="Genomic_DNA"/>
</dbReference>
<evidence type="ECO:0000313" key="3">
    <source>
        <dbReference type="Proteomes" id="UP000324222"/>
    </source>
</evidence>
<accession>A0A5B7IPD6</accession>
<proteinExistence type="predicted"/>
<feature type="signal peptide" evidence="1">
    <location>
        <begin position="1"/>
        <end position="22"/>
    </location>
</feature>
<name>A0A5B7IPD6_PORTR</name>
<evidence type="ECO:0008006" key="4">
    <source>
        <dbReference type="Google" id="ProtNLM"/>
    </source>
</evidence>
<reference evidence="2 3" key="1">
    <citation type="submission" date="2019-05" db="EMBL/GenBank/DDBJ databases">
        <title>Another draft genome of Portunus trituberculatus and its Hox gene families provides insights of decapod evolution.</title>
        <authorList>
            <person name="Jeong J.-H."/>
            <person name="Song I."/>
            <person name="Kim S."/>
            <person name="Choi T."/>
            <person name="Kim D."/>
            <person name="Ryu S."/>
            <person name="Kim W."/>
        </authorList>
    </citation>
    <scope>NUCLEOTIDE SEQUENCE [LARGE SCALE GENOMIC DNA]</scope>
    <source>
        <tissue evidence="2">Muscle</tissue>
    </source>
</reference>
<protein>
    <recommendedName>
        <fullName evidence="4">Secreted protein</fullName>
    </recommendedName>
</protein>
<evidence type="ECO:0000256" key="1">
    <source>
        <dbReference type="SAM" id="SignalP"/>
    </source>
</evidence>
<evidence type="ECO:0000313" key="2">
    <source>
        <dbReference type="EMBL" id="MPC82064.1"/>
    </source>
</evidence>
<keyword evidence="1" id="KW-0732">Signal</keyword>
<dbReference type="AlphaFoldDB" id="A0A5B7IPD6"/>
<organism evidence="2 3">
    <name type="scientific">Portunus trituberculatus</name>
    <name type="common">Swimming crab</name>
    <name type="synonym">Neptunus trituberculatus</name>
    <dbReference type="NCBI Taxonomy" id="210409"/>
    <lineage>
        <taxon>Eukaryota</taxon>
        <taxon>Metazoa</taxon>
        <taxon>Ecdysozoa</taxon>
        <taxon>Arthropoda</taxon>
        <taxon>Crustacea</taxon>
        <taxon>Multicrustacea</taxon>
        <taxon>Malacostraca</taxon>
        <taxon>Eumalacostraca</taxon>
        <taxon>Eucarida</taxon>
        <taxon>Decapoda</taxon>
        <taxon>Pleocyemata</taxon>
        <taxon>Brachyura</taxon>
        <taxon>Eubrachyura</taxon>
        <taxon>Portunoidea</taxon>
        <taxon>Portunidae</taxon>
        <taxon>Portuninae</taxon>
        <taxon>Portunus</taxon>
    </lineage>
</organism>
<comment type="caution">
    <text evidence="2">The sequence shown here is derived from an EMBL/GenBank/DDBJ whole genome shotgun (WGS) entry which is preliminary data.</text>
</comment>
<keyword evidence="3" id="KW-1185">Reference proteome</keyword>